<dbReference type="PANTHER" id="PTHR42812">
    <property type="entry name" value="BETA-XYLOSIDASE"/>
    <property type="match status" value="1"/>
</dbReference>
<evidence type="ECO:0000256" key="4">
    <source>
        <dbReference type="RuleBase" id="RU361187"/>
    </source>
</evidence>
<feature type="signal peptide" evidence="5">
    <location>
        <begin position="1"/>
        <end position="26"/>
    </location>
</feature>
<keyword evidence="2 4" id="KW-0378">Hydrolase</keyword>
<evidence type="ECO:0000313" key="7">
    <source>
        <dbReference type="Proteomes" id="UP001427805"/>
    </source>
</evidence>
<keyword evidence="3 4" id="KW-0326">Glycosidase</keyword>
<dbReference type="PANTHER" id="PTHR42812:SF2">
    <property type="entry name" value="XYLOSIDASE_ARABINOSIDASE"/>
    <property type="match status" value="1"/>
</dbReference>
<keyword evidence="5" id="KW-0732">Signal</keyword>
<dbReference type="Gene3D" id="2.60.120.200">
    <property type="match status" value="1"/>
</dbReference>
<evidence type="ECO:0000256" key="1">
    <source>
        <dbReference type="ARBA" id="ARBA00009865"/>
    </source>
</evidence>
<dbReference type="Proteomes" id="UP001427805">
    <property type="component" value="Unassembled WGS sequence"/>
</dbReference>
<evidence type="ECO:0000313" key="6">
    <source>
        <dbReference type="EMBL" id="MEN3745810.1"/>
    </source>
</evidence>
<sequence length="540" mass="59426">MKTTRRETFSLAFAAGAVGLASDAVASDGSTTGAQPLPRWKTGVEGQRVADLGDDRYRNPVLAGDRPDPNVLKDGDDYYATFSSFQYYPGVPIWHSRDLIHWTPLTTALNKNIGSVWALDIARHDGRYFIYIPALDPRDAARPLKTWVIHADNMRGPWSDPIDLKIDNLIDPGHAVGEDGKRYLFFNGGNRVALTEDGLATAGKVEHVYDGWPIPADWTIEGFALEGPKMLHRQGWFYMFSGQGGTAGPPTSHMVVVARSRSIHGPWENCPHNPIVRTASRDEPWWSRGHATAIEGPAGDWWLVYHGYENGMRTLGRQMLLEPIAWTEEGWPRALGGDLSQPLAKPVARSTGPHGVALSGFVDDAFRTKLAIYDPGSDGERRASISRGSLKLTGRGKGPANASPVLFVAGDRAYELSVELEIEPGAQGGLILFYNEKLFCGLGLSDGKFHAWRIGQEERWPPGGPASSRRVLLRLVNDEDVVTFYHSTDGSTWTKERSYEVSGYNHNVADGFLSLRPGVYAAGTGSVTFRNLVYRARPTR</sequence>
<reference evidence="6 7" key="1">
    <citation type="submission" date="2024-05" db="EMBL/GenBank/DDBJ databases">
        <title>Sphingomonas sp. HF-S3 16S ribosomal RNA gene Genome sequencing and assembly.</title>
        <authorList>
            <person name="Lee H."/>
        </authorList>
    </citation>
    <scope>NUCLEOTIDE SEQUENCE [LARGE SCALE GENOMIC DNA]</scope>
    <source>
        <strain evidence="6 7">HF-S3</strain>
    </source>
</reference>
<dbReference type="InterPro" id="IPR051795">
    <property type="entry name" value="Glycosyl_Hydrlase_43"/>
</dbReference>
<dbReference type="EMBL" id="JBDIZK010000001">
    <property type="protein sequence ID" value="MEN3745810.1"/>
    <property type="molecule type" value="Genomic_DNA"/>
</dbReference>
<dbReference type="InterPro" id="IPR006710">
    <property type="entry name" value="Glyco_hydro_43"/>
</dbReference>
<evidence type="ECO:0000256" key="5">
    <source>
        <dbReference type="SAM" id="SignalP"/>
    </source>
</evidence>
<accession>A0ABV0B6V8</accession>
<organism evidence="6 7">
    <name type="scientific">Sphingomonas rustica</name>
    <dbReference type="NCBI Taxonomy" id="3103142"/>
    <lineage>
        <taxon>Bacteria</taxon>
        <taxon>Pseudomonadati</taxon>
        <taxon>Pseudomonadota</taxon>
        <taxon>Alphaproteobacteria</taxon>
        <taxon>Sphingomonadales</taxon>
        <taxon>Sphingomonadaceae</taxon>
        <taxon>Sphingomonas</taxon>
    </lineage>
</organism>
<dbReference type="Gene3D" id="2.115.10.20">
    <property type="entry name" value="Glycosyl hydrolase domain, family 43"/>
    <property type="match status" value="1"/>
</dbReference>
<comment type="similarity">
    <text evidence="1 4">Belongs to the glycosyl hydrolase 43 family.</text>
</comment>
<evidence type="ECO:0000256" key="3">
    <source>
        <dbReference type="ARBA" id="ARBA00023295"/>
    </source>
</evidence>
<name>A0ABV0B6V8_9SPHN</name>
<gene>
    <name evidence="6" type="ORF">TPR58_01425</name>
</gene>
<comment type="caution">
    <text evidence="6">The sequence shown here is derived from an EMBL/GenBank/DDBJ whole genome shotgun (WGS) entry which is preliminary data.</text>
</comment>
<dbReference type="InterPro" id="IPR013320">
    <property type="entry name" value="ConA-like_dom_sf"/>
</dbReference>
<keyword evidence="7" id="KW-1185">Reference proteome</keyword>
<dbReference type="CDD" id="cd09002">
    <property type="entry name" value="GH43_XYL-like"/>
    <property type="match status" value="1"/>
</dbReference>
<dbReference type="Pfam" id="PF04616">
    <property type="entry name" value="Glyco_hydro_43"/>
    <property type="match status" value="1"/>
</dbReference>
<protein>
    <submittedName>
        <fullName evidence="6">Family 43 glycosylhydrolase</fullName>
    </submittedName>
</protein>
<dbReference type="RefSeq" id="WP_346244815.1">
    <property type="nucleotide sequence ID" value="NZ_JBDIZK010000001.1"/>
</dbReference>
<dbReference type="InterPro" id="IPR023296">
    <property type="entry name" value="Glyco_hydro_beta-prop_sf"/>
</dbReference>
<proteinExistence type="inferred from homology"/>
<evidence type="ECO:0000256" key="2">
    <source>
        <dbReference type="ARBA" id="ARBA00022801"/>
    </source>
</evidence>
<dbReference type="SUPFAM" id="SSF75005">
    <property type="entry name" value="Arabinanase/levansucrase/invertase"/>
    <property type="match status" value="1"/>
</dbReference>
<feature type="chain" id="PRO_5047300292" evidence="5">
    <location>
        <begin position="27"/>
        <end position="540"/>
    </location>
</feature>
<dbReference type="SUPFAM" id="SSF49899">
    <property type="entry name" value="Concanavalin A-like lectins/glucanases"/>
    <property type="match status" value="1"/>
</dbReference>